<evidence type="ECO:0000313" key="3">
    <source>
        <dbReference type="Proteomes" id="UP000006854"/>
    </source>
</evidence>
<protein>
    <submittedName>
        <fullName evidence="2">Putative secreted protein</fullName>
    </submittedName>
</protein>
<feature type="chain" id="PRO_5003285212" evidence="1">
    <location>
        <begin position="39"/>
        <end position="107"/>
    </location>
</feature>
<dbReference type="AlphaFoldDB" id="F2RG89"/>
<dbReference type="HOGENOM" id="CLU_180109_0_0_11"/>
<sequence length="107" mass="10751">MSVGAPGRCQGVTTTRRISALLAVAAAFSCVGATAAQAATTSPLGPPINPVTELDALVTTGIPEESKAQFPGIADQLGGLDRLHEVNQLHQLTDQAAPVAGLLPVVA</sequence>
<dbReference type="Proteomes" id="UP000006854">
    <property type="component" value="Chromosome"/>
</dbReference>
<organism evidence="2 3">
    <name type="scientific">Streptomyces venezuelae (strain ATCC 10712 / CBS 650.69 / DSM 40230 / JCM 4526 / NBRC 13096 / PD 04745)</name>
    <dbReference type="NCBI Taxonomy" id="953739"/>
    <lineage>
        <taxon>Bacteria</taxon>
        <taxon>Bacillati</taxon>
        <taxon>Actinomycetota</taxon>
        <taxon>Actinomycetes</taxon>
        <taxon>Kitasatosporales</taxon>
        <taxon>Streptomycetaceae</taxon>
        <taxon>Streptomyces</taxon>
    </lineage>
</organism>
<feature type="signal peptide" evidence="1">
    <location>
        <begin position="1"/>
        <end position="38"/>
    </location>
</feature>
<evidence type="ECO:0000256" key="1">
    <source>
        <dbReference type="SAM" id="SignalP"/>
    </source>
</evidence>
<accession>F2RG89</accession>
<dbReference type="PATRIC" id="fig|953739.5.peg.1740"/>
<reference evidence="2 3" key="1">
    <citation type="journal article" date="2011" name="BMC Genomics">
        <title>Genome-wide analysis of the role of GlnR in Streptomyces venezuelae provides new insights into global nitrogen regulation in actinomycetes.</title>
        <authorList>
            <person name="Pullan S.T."/>
            <person name="Bibb M.J."/>
            <person name="Merrick M."/>
        </authorList>
    </citation>
    <scope>NUCLEOTIDE SEQUENCE [LARGE SCALE GENOMIC DNA]</scope>
    <source>
        <strain evidence="3">ATCC 10712 / CBS 650.69 / DSM 40230 / JCM 4526 / NBRC 13096 / PD 04745</strain>
    </source>
</reference>
<dbReference type="eggNOG" id="ENOG5031T87">
    <property type="taxonomic scope" value="Bacteria"/>
</dbReference>
<dbReference type="KEGG" id="sve:SVEN_6523"/>
<dbReference type="STRING" id="953739.SVEN_6523"/>
<gene>
    <name evidence="2" type="ordered locus">SVEN_6523</name>
</gene>
<keyword evidence="3" id="KW-1185">Reference proteome</keyword>
<dbReference type="EMBL" id="FR845719">
    <property type="protein sequence ID" value="CCA59809.1"/>
    <property type="molecule type" value="Genomic_DNA"/>
</dbReference>
<keyword evidence="1" id="KW-0732">Signal</keyword>
<proteinExistence type="predicted"/>
<name>F2RG89_STRVP</name>
<evidence type="ECO:0000313" key="2">
    <source>
        <dbReference type="EMBL" id="CCA59809.1"/>
    </source>
</evidence>